<dbReference type="InterPro" id="IPR016169">
    <property type="entry name" value="FAD-bd_PCMH_sub2"/>
</dbReference>
<proteinExistence type="predicted"/>
<dbReference type="AlphaFoldDB" id="A0A5K1K0X0"/>
<organism evidence="1">
    <name type="scientific">Ganoderma boninense</name>
    <dbReference type="NCBI Taxonomy" id="34458"/>
    <lineage>
        <taxon>Eukaryota</taxon>
        <taxon>Fungi</taxon>
        <taxon>Dikarya</taxon>
        <taxon>Basidiomycota</taxon>
        <taxon>Agaricomycotina</taxon>
        <taxon>Agaricomycetes</taxon>
        <taxon>Polyporales</taxon>
        <taxon>Polyporaceae</taxon>
        <taxon>Ganoderma</taxon>
    </lineage>
</organism>
<sequence length="138" mass="14886">MDSFKVKGTVIAQGSGDAYTAALQRDSDLSLFPAGYVVQLAAYIDILAYASNSLRQDRCRGRLPGRAHMSALGVVTDLRNLNKVVLADDKESISVHGGAYGGDVYEVTSKAHVDVVFTFPGTEIGMIISTLHYFSKRV</sequence>
<dbReference type="EMBL" id="LR727366">
    <property type="protein sequence ID" value="VWO99047.1"/>
    <property type="molecule type" value="Genomic_DNA"/>
</dbReference>
<accession>A0A5K1K0X0</accession>
<reference evidence="1" key="1">
    <citation type="submission" date="2019-10" db="EMBL/GenBank/DDBJ databases">
        <authorList>
            <person name="Nor Muhammad N."/>
        </authorList>
    </citation>
    <scope>NUCLEOTIDE SEQUENCE</scope>
</reference>
<protein>
    <submittedName>
        <fullName evidence="1">Zn(2)-C6 fungal-type domain-containing protein</fullName>
    </submittedName>
</protein>
<gene>
    <name evidence="1" type="primary">G4NII4</name>
</gene>
<dbReference type="Gene3D" id="3.30.465.10">
    <property type="match status" value="1"/>
</dbReference>
<evidence type="ECO:0000313" key="1">
    <source>
        <dbReference type="EMBL" id="VWO99047.1"/>
    </source>
</evidence>
<name>A0A5K1K0X0_9APHY</name>